<keyword evidence="3" id="KW-1185">Reference proteome</keyword>
<protein>
    <recommendedName>
        <fullName evidence="1">Reverse transcriptase domain-containing protein</fullName>
    </recommendedName>
</protein>
<dbReference type="InterPro" id="IPR043128">
    <property type="entry name" value="Rev_trsase/Diguanyl_cyclase"/>
</dbReference>
<dbReference type="AlphaFoldDB" id="A0A9Q3PAY3"/>
<dbReference type="Gene3D" id="3.30.70.270">
    <property type="match status" value="1"/>
</dbReference>
<dbReference type="PANTHER" id="PTHR24559:SF444">
    <property type="entry name" value="REVERSE TRANSCRIPTASE DOMAIN-CONTAINING PROTEIN"/>
    <property type="match status" value="1"/>
</dbReference>
<organism evidence="2 3">
    <name type="scientific">Austropuccinia psidii MF-1</name>
    <dbReference type="NCBI Taxonomy" id="1389203"/>
    <lineage>
        <taxon>Eukaryota</taxon>
        <taxon>Fungi</taxon>
        <taxon>Dikarya</taxon>
        <taxon>Basidiomycota</taxon>
        <taxon>Pucciniomycotina</taxon>
        <taxon>Pucciniomycetes</taxon>
        <taxon>Pucciniales</taxon>
        <taxon>Sphaerophragmiaceae</taxon>
        <taxon>Austropuccinia</taxon>
    </lineage>
</organism>
<dbReference type="Pfam" id="PF00078">
    <property type="entry name" value="RVT_1"/>
    <property type="match status" value="1"/>
</dbReference>
<evidence type="ECO:0000259" key="1">
    <source>
        <dbReference type="Pfam" id="PF00078"/>
    </source>
</evidence>
<reference evidence="2" key="1">
    <citation type="submission" date="2021-03" db="EMBL/GenBank/DDBJ databases">
        <title>Draft genome sequence of rust myrtle Austropuccinia psidii MF-1, a brazilian biotype.</title>
        <authorList>
            <person name="Quecine M.C."/>
            <person name="Pachon D.M.R."/>
            <person name="Bonatelli M.L."/>
            <person name="Correr F.H."/>
            <person name="Franceschini L.M."/>
            <person name="Leite T.F."/>
            <person name="Margarido G.R.A."/>
            <person name="Almeida C.A."/>
            <person name="Ferrarezi J.A."/>
            <person name="Labate C.A."/>
        </authorList>
    </citation>
    <scope>NUCLEOTIDE SEQUENCE</scope>
    <source>
        <strain evidence="2">MF-1</strain>
    </source>
</reference>
<dbReference type="PANTHER" id="PTHR24559">
    <property type="entry name" value="TRANSPOSON TY3-I GAG-POL POLYPROTEIN"/>
    <property type="match status" value="1"/>
</dbReference>
<dbReference type="CDD" id="cd01647">
    <property type="entry name" value="RT_LTR"/>
    <property type="match status" value="1"/>
</dbReference>
<dbReference type="EMBL" id="AVOT02061673">
    <property type="protein sequence ID" value="MBW0554854.1"/>
    <property type="molecule type" value="Genomic_DNA"/>
</dbReference>
<evidence type="ECO:0000313" key="2">
    <source>
        <dbReference type="EMBL" id="MBW0554854.1"/>
    </source>
</evidence>
<comment type="caution">
    <text evidence="2">The sequence shown here is derived from an EMBL/GenBank/DDBJ whole genome shotgun (WGS) entry which is preliminary data.</text>
</comment>
<dbReference type="OrthoDB" id="3250101at2759"/>
<dbReference type="InterPro" id="IPR053134">
    <property type="entry name" value="RNA-dir_DNA_polymerase"/>
</dbReference>
<gene>
    <name evidence="2" type="ORF">O181_094569</name>
</gene>
<dbReference type="InterPro" id="IPR043502">
    <property type="entry name" value="DNA/RNA_pol_sf"/>
</dbReference>
<sequence>MYCLILSHTQRSSHNTLLLETIRSKNFPFYHLEDKLHLHLTDKQESELSSLLYDHKEAFALDKEPLGRILEHEVDITLDIVRPDPPLLRRPACPESPKSRESLKIHIKELLDLGVIRKVGHNQEVEIHTPVLVACNIGKSRMVGDLSALNAYTVPDRYPIPKIQIALTKISQAVYISIMDSLKKFHQNVMTPRARQYLRIIVHCGVYEYLRMPFGIKNAPSHFQRMMNKIFLEELSEGWLIIYIDDITLCSKTWEEHIDRLSRLLGKIQYVNMKCF</sequence>
<dbReference type="Proteomes" id="UP000765509">
    <property type="component" value="Unassembled WGS sequence"/>
</dbReference>
<dbReference type="SUPFAM" id="SSF56672">
    <property type="entry name" value="DNA/RNA polymerases"/>
    <property type="match status" value="1"/>
</dbReference>
<accession>A0A9Q3PAY3</accession>
<feature type="domain" description="Reverse transcriptase" evidence="1">
    <location>
        <begin position="138"/>
        <end position="273"/>
    </location>
</feature>
<dbReference type="InterPro" id="IPR000477">
    <property type="entry name" value="RT_dom"/>
</dbReference>
<name>A0A9Q3PAY3_9BASI</name>
<dbReference type="Gene3D" id="3.10.10.10">
    <property type="entry name" value="HIV Type 1 Reverse Transcriptase, subunit A, domain 1"/>
    <property type="match status" value="1"/>
</dbReference>
<evidence type="ECO:0000313" key="3">
    <source>
        <dbReference type="Proteomes" id="UP000765509"/>
    </source>
</evidence>
<proteinExistence type="predicted"/>